<dbReference type="Proteomes" id="UP000814033">
    <property type="component" value="Unassembled WGS sequence"/>
</dbReference>
<sequence length="496" mass="54200">MDPVAVDAPVARLPPEILTLIFSILSSIDRPQSKDWAPIRLKHYLGWVTVTHVCQRWRNVALHNPVLWASDIALPSVLGHLWAAEFLIRAQSTPLELSSSSLDYDEIDIDISFILANIARTCAITDLHLNSYNIRHLCMPAPLIHTLNFRILWNEDDRELDPLPDDLFGGAAGLPALRHLSVSAYAEISWTPLLLEQLVSVSIAMYLHMPGAALASMFAALGRMRALERLALRLNVTPEDIHEVPLTLLPALQHFSLGTIVPHASLILARLALPAGVRVHFTATLLMTAHVDELPALFPAMTACVDARATPIVRVEVGLAPVDSEAPMAERLVQVGAWRHGELDGAPALMVRFQGWTHVPRMLGSLPSAHLEALAIGGRVSDAAWLNVLGGAPRLRHVAVKGGAVHPFCDALEHTPGVLSALCALVIDVHAHPLAETVVGDALLRCLAARARAGTLLRELEVVGYDEDQMWARALQAAVPGLAIRWRWEAEPRWDD</sequence>
<keyword evidence="2" id="KW-1185">Reference proteome</keyword>
<organism evidence="1 2">
    <name type="scientific">Auriscalpium vulgare</name>
    <dbReference type="NCBI Taxonomy" id="40419"/>
    <lineage>
        <taxon>Eukaryota</taxon>
        <taxon>Fungi</taxon>
        <taxon>Dikarya</taxon>
        <taxon>Basidiomycota</taxon>
        <taxon>Agaricomycotina</taxon>
        <taxon>Agaricomycetes</taxon>
        <taxon>Russulales</taxon>
        <taxon>Auriscalpiaceae</taxon>
        <taxon>Auriscalpium</taxon>
    </lineage>
</organism>
<proteinExistence type="predicted"/>
<dbReference type="EMBL" id="MU275932">
    <property type="protein sequence ID" value="KAI0046200.1"/>
    <property type="molecule type" value="Genomic_DNA"/>
</dbReference>
<evidence type="ECO:0000313" key="1">
    <source>
        <dbReference type="EMBL" id="KAI0046200.1"/>
    </source>
</evidence>
<accession>A0ACB8RRJ5</accession>
<evidence type="ECO:0000313" key="2">
    <source>
        <dbReference type="Proteomes" id="UP000814033"/>
    </source>
</evidence>
<reference evidence="1" key="2">
    <citation type="journal article" date="2022" name="New Phytol.">
        <title>Evolutionary transition to the ectomycorrhizal habit in the genomes of a hyperdiverse lineage of mushroom-forming fungi.</title>
        <authorList>
            <person name="Looney B."/>
            <person name="Miyauchi S."/>
            <person name="Morin E."/>
            <person name="Drula E."/>
            <person name="Courty P.E."/>
            <person name="Kohler A."/>
            <person name="Kuo A."/>
            <person name="LaButti K."/>
            <person name="Pangilinan J."/>
            <person name="Lipzen A."/>
            <person name="Riley R."/>
            <person name="Andreopoulos W."/>
            <person name="He G."/>
            <person name="Johnson J."/>
            <person name="Nolan M."/>
            <person name="Tritt A."/>
            <person name="Barry K.W."/>
            <person name="Grigoriev I.V."/>
            <person name="Nagy L.G."/>
            <person name="Hibbett D."/>
            <person name="Henrissat B."/>
            <person name="Matheny P.B."/>
            <person name="Labbe J."/>
            <person name="Martin F.M."/>
        </authorList>
    </citation>
    <scope>NUCLEOTIDE SEQUENCE</scope>
    <source>
        <strain evidence="1">FP105234-sp</strain>
    </source>
</reference>
<protein>
    <submittedName>
        <fullName evidence="1">Uncharacterized protein</fullName>
    </submittedName>
</protein>
<comment type="caution">
    <text evidence="1">The sequence shown here is derived from an EMBL/GenBank/DDBJ whole genome shotgun (WGS) entry which is preliminary data.</text>
</comment>
<gene>
    <name evidence="1" type="ORF">FA95DRAFT_1573328</name>
</gene>
<name>A0ACB8RRJ5_9AGAM</name>
<reference evidence="1" key="1">
    <citation type="submission" date="2021-02" db="EMBL/GenBank/DDBJ databases">
        <authorList>
            <consortium name="DOE Joint Genome Institute"/>
            <person name="Ahrendt S."/>
            <person name="Looney B.P."/>
            <person name="Miyauchi S."/>
            <person name="Morin E."/>
            <person name="Drula E."/>
            <person name="Courty P.E."/>
            <person name="Chicoki N."/>
            <person name="Fauchery L."/>
            <person name="Kohler A."/>
            <person name="Kuo A."/>
            <person name="Labutti K."/>
            <person name="Pangilinan J."/>
            <person name="Lipzen A."/>
            <person name="Riley R."/>
            <person name="Andreopoulos W."/>
            <person name="He G."/>
            <person name="Johnson J."/>
            <person name="Barry K.W."/>
            <person name="Grigoriev I.V."/>
            <person name="Nagy L."/>
            <person name="Hibbett D."/>
            <person name="Henrissat B."/>
            <person name="Matheny P.B."/>
            <person name="Labbe J."/>
            <person name="Martin F."/>
        </authorList>
    </citation>
    <scope>NUCLEOTIDE SEQUENCE</scope>
    <source>
        <strain evidence="1">FP105234-sp</strain>
    </source>
</reference>